<protein>
    <submittedName>
        <fullName evidence="1">Uncharacterized protein</fullName>
    </submittedName>
</protein>
<dbReference type="EMBL" id="JADBDY010000001">
    <property type="protein sequence ID" value="MBE1455807.1"/>
    <property type="molecule type" value="Genomic_DNA"/>
</dbReference>
<evidence type="ECO:0000313" key="2">
    <source>
        <dbReference type="Proteomes" id="UP000598217"/>
    </source>
</evidence>
<comment type="caution">
    <text evidence="1">The sequence shown here is derived from an EMBL/GenBank/DDBJ whole genome shotgun (WGS) entry which is preliminary data.</text>
</comment>
<dbReference type="Proteomes" id="UP000598217">
    <property type="component" value="Unassembled WGS sequence"/>
</dbReference>
<reference evidence="1 2" key="1">
    <citation type="submission" date="2020-10" db="EMBL/GenBank/DDBJ databases">
        <title>Sequencing the genomes of 1000 actinobacteria strains.</title>
        <authorList>
            <person name="Klenk H.-P."/>
        </authorList>
    </citation>
    <scope>NUCLEOTIDE SEQUENCE [LARGE SCALE GENOMIC DNA]</scope>
    <source>
        <strain evidence="1 2">DSM 45157</strain>
    </source>
</reference>
<sequence length="45" mass="5178">MFAGPLRGEFEGVFARVVFAVLDRDGEVRRPFEERFGEYPEGRVS</sequence>
<name>A0ABR9H9U2_9ACTN</name>
<accession>A0ABR9H9U2</accession>
<evidence type="ECO:0000313" key="1">
    <source>
        <dbReference type="EMBL" id="MBE1455807.1"/>
    </source>
</evidence>
<gene>
    <name evidence="1" type="ORF">H4W79_000021</name>
</gene>
<organism evidence="1 2">
    <name type="scientific">Nocardiopsis terrae</name>
    <dbReference type="NCBI Taxonomy" id="372655"/>
    <lineage>
        <taxon>Bacteria</taxon>
        <taxon>Bacillati</taxon>
        <taxon>Actinomycetota</taxon>
        <taxon>Actinomycetes</taxon>
        <taxon>Streptosporangiales</taxon>
        <taxon>Nocardiopsidaceae</taxon>
        <taxon>Nocardiopsis</taxon>
    </lineage>
</organism>
<proteinExistence type="predicted"/>
<keyword evidence="2" id="KW-1185">Reference proteome</keyword>